<evidence type="ECO:0000313" key="15">
    <source>
        <dbReference type="EMBL" id="MFC7203571.1"/>
    </source>
</evidence>
<evidence type="ECO:0000256" key="4">
    <source>
        <dbReference type="ARBA" id="ARBA00022793"/>
    </source>
</evidence>
<keyword evidence="7" id="KW-0520">NAD</keyword>
<reference evidence="15 16" key="1">
    <citation type="journal article" date="2019" name="Int. J. Syst. Evol. Microbiol.">
        <title>The Global Catalogue of Microorganisms (GCM) 10K type strain sequencing project: providing services to taxonomists for standard genome sequencing and annotation.</title>
        <authorList>
            <consortium name="The Broad Institute Genomics Platform"/>
            <consortium name="The Broad Institute Genome Sequencing Center for Infectious Disease"/>
            <person name="Wu L."/>
            <person name="Ma J."/>
        </authorList>
    </citation>
    <scope>NUCLEOTIDE SEQUENCE [LARGE SCALE GENOMIC DNA]</scope>
    <source>
        <strain evidence="15 16">DSM 29988</strain>
    </source>
</reference>
<evidence type="ECO:0000256" key="1">
    <source>
        <dbReference type="ARBA" id="ARBA00001911"/>
    </source>
</evidence>
<dbReference type="AlphaFoldDB" id="A0ABD5ZEC9"/>
<feature type="domain" description="NAD-dependent epimerase/dehydratase" evidence="14">
    <location>
        <begin position="4"/>
        <end position="246"/>
    </location>
</feature>
<comment type="cofactor">
    <cofactor evidence="1">
        <name>NAD(+)</name>
        <dbReference type="ChEBI" id="CHEBI:57540"/>
    </cofactor>
</comment>
<keyword evidence="6" id="KW-1133">Transmembrane helix</keyword>
<keyword evidence="11" id="KW-0456">Lyase</keyword>
<dbReference type="GO" id="GO:0016831">
    <property type="term" value="F:carboxy-lyase activity"/>
    <property type="evidence" value="ECO:0007669"/>
    <property type="project" value="UniProtKB-KW"/>
</dbReference>
<dbReference type="Proteomes" id="UP001596481">
    <property type="component" value="Unassembled WGS sequence"/>
</dbReference>
<dbReference type="FunFam" id="3.40.50.720:FF:000065">
    <property type="entry name" value="UDP-glucuronic acid decarboxylase 1"/>
    <property type="match status" value="1"/>
</dbReference>
<dbReference type="PANTHER" id="PTHR43078">
    <property type="entry name" value="UDP-GLUCURONIC ACID DECARBOXYLASE-RELATED"/>
    <property type="match status" value="1"/>
</dbReference>
<comment type="caution">
    <text evidence="15">The sequence shown here is derived from an EMBL/GenBank/DDBJ whole genome shotgun (WGS) entry which is preliminary data.</text>
</comment>
<keyword evidence="9" id="KW-0472">Membrane</keyword>
<evidence type="ECO:0000256" key="9">
    <source>
        <dbReference type="ARBA" id="ARBA00023136"/>
    </source>
</evidence>
<dbReference type="EMBL" id="JBHTAA010000005">
    <property type="protein sequence ID" value="MFC7203571.1"/>
    <property type="molecule type" value="Genomic_DNA"/>
</dbReference>
<evidence type="ECO:0000256" key="8">
    <source>
        <dbReference type="ARBA" id="ARBA00023034"/>
    </source>
</evidence>
<dbReference type="Pfam" id="PF01370">
    <property type="entry name" value="Epimerase"/>
    <property type="match status" value="1"/>
</dbReference>
<evidence type="ECO:0000256" key="13">
    <source>
        <dbReference type="SAM" id="MobiDB-lite"/>
    </source>
</evidence>
<dbReference type="InterPro" id="IPR036291">
    <property type="entry name" value="NAD(P)-bd_dom_sf"/>
</dbReference>
<evidence type="ECO:0000256" key="3">
    <source>
        <dbReference type="ARBA" id="ARBA00022692"/>
    </source>
</evidence>
<feature type="compositionally biased region" description="Basic and acidic residues" evidence="13">
    <location>
        <begin position="127"/>
        <end position="138"/>
    </location>
</feature>
<feature type="region of interest" description="Disordered" evidence="13">
    <location>
        <begin position="126"/>
        <end position="145"/>
    </location>
</feature>
<keyword evidence="3" id="KW-0812">Transmembrane</keyword>
<evidence type="ECO:0000256" key="11">
    <source>
        <dbReference type="ARBA" id="ARBA00023239"/>
    </source>
</evidence>
<gene>
    <name evidence="15" type="ORF">ACFQJC_08600</name>
</gene>
<evidence type="ECO:0000313" key="16">
    <source>
        <dbReference type="Proteomes" id="UP001596481"/>
    </source>
</evidence>
<evidence type="ECO:0000256" key="2">
    <source>
        <dbReference type="ARBA" id="ARBA00004323"/>
    </source>
</evidence>
<dbReference type="PANTHER" id="PTHR43078:SF6">
    <property type="entry name" value="UDP-GLUCURONIC ACID DECARBOXYLASE 1"/>
    <property type="match status" value="1"/>
</dbReference>
<accession>A0ABD5ZEC9</accession>
<keyword evidence="16" id="KW-1185">Reference proteome</keyword>
<organism evidence="15 16">
    <name type="scientific">Haloferax namakaokahaiae</name>
    <dbReference type="NCBI Taxonomy" id="1748331"/>
    <lineage>
        <taxon>Archaea</taxon>
        <taxon>Methanobacteriati</taxon>
        <taxon>Methanobacteriota</taxon>
        <taxon>Stenosarchaea group</taxon>
        <taxon>Halobacteria</taxon>
        <taxon>Halobacteriales</taxon>
        <taxon>Haloferacaceae</taxon>
        <taxon>Haloferax</taxon>
    </lineage>
</organism>
<evidence type="ECO:0000256" key="10">
    <source>
        <dbReference type="ARBA" id="ARBA00023180"/>
    </source>
</evidence>
<name>A0ABD5ZEC9_9EURY</name>
<keyword evidence="8" id="KW-0333">Golgi apparatus</keyword>
<evidence type="ECO:0000256" key="12">
    <source>
        <dbReference type="ARBA" id="ARBA00037859"/>
    </source>
</evidence>
<comment type="subcellular location">
    <subcellularLocation>
        <location evidence="2">Golgi apparatus membrane</location>
        <topology evidence="2">Single-pass type II membrane protein</topology>
    </subcellularLocation>
    <subcellularLocation>
        <location evidence="12">Golgi apparatus</location>
        <location evidence="12">Golgi stack membrane</location>
    </subcellularLocation>
</comment>
<protein>
    <submittedName>
        <fullName evidence="15">NAD-dependent epimerase/dehydratase family protein</fullName>
    </submittedName>
</protein>
<evidence type="ECO:0000259" key="14">
    <source>
        <dbReference type="Pfam" id="PF01370"/>
    </source>
</evidence>
<sequence>MTKALVTGGAGFIGTHICDSLLSDGVAVVCFDNLGSGQRGNVNRFEDDDAYTFVEGDVREPLGQQLNELDTNFDYIYHFASRASPADFKDHALEISQTNTIGTKHVLELAREMDATVVYASTSEVYGDPKEHPQEESYRGNVSIRGPRAPYDEAKRFGETLCTMYTRQFGVDTRTVRIFNTYGPRMRSDDGRVVPTFCVQALQGDDLTVYGEGDQTRSFLFVDDLVRGVRTFAEHDELAGEVINIGHTDETTINEFANTVTRLSPNSIETVYQPLPEDDPTRRRPDITKAKSLLDWEPTIDLETGLKKTLEYFGTEVVNAHP</sequence>
<dbReference type="Gene3D" id="3.40.50.720">
    <property type="entry name" value="NAD(P)-binding Rossmann-like Domain"/>
    <property type="match status" value="1"/>
</dbReference>
<dbReference type="SUPFAM" id="SSF51735">
    <property type="entry name" value="NAD(P)-binding Rossmann-fold domains"/>
    <property type="match status" value="1"/>
</dbReference>
<proteinExistence type="predicted"/>
<keyword evidence="4" id="KW-0210">Decarboxylase</keyword>
<dbReference type="InterPro" id="IPR001509">
    <property type="entry name" value="Epimerase_deHydtase"/>
</dbReference>
<evidence type="ECO:0000256" key="6">
    <source>
        <dbReference type="ARBA" id="ARBA00022989"/>
    </source>
</evidence>
<keyword evidence="10" id="KW-0325">Glycoprotein</keyword>
<evidence type="ECO:0000256" key="7">
    <source>
        <dbReference type="ARBA" id="ARBA00023027"/>
    </source>
</evidence>
<dbReference type="InterPro" id="IPR044516">
    <property type="entry name" value="UXS-like"/>
</dbReference>
<dbReference type="RefSeq" id="WP_390222910.1">
    <property type="nucleotide sequence ID" value="NZ_JBHTAA010000005.1"/>
</dbReference>
<evidence type="ECO:0000256" key="5">
    <source>
        <dbReference type="ARBA" id="ARBA00022968"/>
    </source>
</evidence>
<keyword evidence="5" id="KW-0735">Signal-anchor</keyword>